<dbReference type="AlphaFoldDB" id="R7UW71"/>
<evidence type="ECO:0000313" key="2">
    <source>
        <dbReference type="EMBL" id="ELU07606.1"/>
    </source>
</evidence>
<sequence>MAQALERNASRDLWQEVSHRMGGSTLSTESFDDVEGNEQVCILFRDKYDELYSSVSYDKQGMKQLSIDVDREASLICGMGKSSSKHHFTSLDVRKAVKKLKGGKSDARPSISSDNCIKTCDELRVYLSLFLSALLTSSLAPPAMLESVLVPIPKSRKNCFFSDQHVSTDGSANCIPLSFIISAKSATLLKNCTGDQQMYNKCSLMFDAKSILEHLDWDTNRMEMFGFIDYDK</sequence>
<protein>
    <recommendedName>
        <fullName evidence="1">Transposable element P transposase-like RNase H domain-containing protein</fullName>
    </recommendedName>
</protein>
<dbReference type="Pfam" id="PF21787">
    <property type="entry name" value="TNP-like_RNaseH_N"/>
    <property type="match status" value="1"/>
</dbReference>
<dbReference type="HOGENOM" id="CLU_1195831_0_0_1"/>
<proteinExistence type="predicted"/>
<evidence type="ECO:0000259" key="1">
    <source>
        <dbReference type="Pfam" id="PF21787"/>
    </source>
</evidence>
<reference evidence="3" key="3">
    <citation type="submission" date="2015-06" db="UniProtKB">
        <authorList>
            <consortium name="EnsemblMetazoa"/>
        </authorList>
    </citation>
    <scope>IDENTIFICATION</scope>
</reference>
<accession>R7UW71</accession>
<evidence type="ECO:0000313" key="4">
    <source>
        <dbReference type="Proteomes" id="UP000014760"/>
    </source>
</evidence>
<name>R7UW71_CAPTE</name>
<organism evidence="2">
    <name type="scientific">Capitella teleta</name>
    <name type="common">Polychaete worm</name>
    <dbReference type="NCBI Taxonomy" id="283909"/>
    <lineage>
        <taxon>Eukaryota</taxon>
        <taxon>Metazoa</taxon>
        <taxon>Spiralia</taxon>
        <taxon>Lophotrochozoa</taxon>
        <taxon>Annelida</taxon>
        <taxon>Polychaeta</taxon>
        <taxon>Sedentaria</taxon>
        <taxon>Scolecida</taxon>
        <taxon>Capitellidae</taxon>
        <taxon>Capitella</taxon>
    </lineage>
</organism>
<dbReference type="Proteomes" id="UP000014760">
    <property type="component" value="Unassembled WGS sequence"/>
</dbReference>
<dbReference type="EMBL" id="KB299750">
    <property type="protein sequence ID" value="ELU07606.1"/>
    <property type="molecule type" value="Genomic_DNA"/>
</dbReference>
<reference evidence="2 4" key="2">
    <citation type="journal article" date="2013" name="Nature">
        <title>Insights into bilaterian evolution from three spiralian genomes.</title>
        <authorList>
            <person name="Simakov O."/>
            <person name="Marletaz F."/>
            <person name="Cho S.J."/>
            <person name="Edsinger-Gonzales E."/>
            <person name="Havlak P."/>
            <person name="Hellsten U."/>
            <person name="Kuo D.H."/>
            <person name="Larsson T."/>
            <person name="Lv J."/>
            <person name="Arendt D."/>
            <person name="Savage R."/>
            <person name="Osoegawa K."/>
            <person name="de Jong P."/>
            <person name="Grimwood J."/>
            <person name="Chapman J.A."/>
            <person name="Shapiro H."/>
            <person name="Aerts A."/>
            <person name="Otillar R.P."/>
            <person name="Terry A.Y."/>
            <person name="Boore J.L."/>
            <person name="Grigoriev I.V."/>
            <person name="Lindberg D.R."/>
            <person name="Seaver E.C."/>
            <person name="Weisblat D.A."/>
            <person name="Putnam N.H."/>
            <person name="Rokhsar D.S."/>
        </authorList>
    </citation>
    <scope>NUCLEOTIDE SEQUENCE</scope>
    <source>
        <strain evidence="2 4">I ESC-2004</strain>
    </source>
</reference>
<dbReference type="EnsemblMetazoa" id="CapteT189388">
    <property type="protein sequence ID" value="CapteP189388"/>
    <property type="gene ID" value="CapteG189388"/>
</dbReference>
<evidence type="ECO:0000313" key="3">
    <source>
        <dbReference type="EnsemblMetazoa" id="CapteP189388"/>
    </source>
</evidence>
<reference evidence="4" key="1">
    <citation type="submission" date="2012-12" db="EMBL/GenBank/DDBJ databases">
        <authorList>
            <person name="Hellsten U."/>
            <person name="Grimwood J."/>
            <person name="Chapman J.A."/>
            <person name="Shapiro H."/>
            <person name="Aerts A."/>
            <person name="Otillar R.P."/>
            <person name="Terry A.Y."/>
            <person name="Boore J.L."/>
            <person name="Simakov O."/>
            <person name="Marletaz F."/>
            <person name="Cho S.-J."/>
            <person name="Edsinger-Gonzales E."/>
            <person name="Havlak P."/>
            <person name="Kuo D.-H."/>
            <person name="Larsson T."/>
            <person name="Lv J."/>
            <person name="Arendt D."/>
            <person name="Savage R."/>
            <person name="Osoegawa K."/>
            <person name="de Jong P."/>
            <person name="Lindberg D.R."/>
            <person name="Seaver E.C."/>
            <person name="Weisblat D.A."/>
            <person name="Putnam N.H."/>
            <person name="Grigoriev I.V."/>
            <person name="Rokhsar D.S."/>
        </authorList>
    </citation>
    <scope>NUCLEOTIDE SEQUENCE</scope>
    <source>
        <strain evidence="4">I ESC-2004</strain>
    </source>
</reference>
<keyword evidence="4" id="KW-1185">Reference proteome</keyword>
<gene>
    <name evidence="2" type="ORF">CAPTEDRAFT_189388</name>
</gene>
<dbReference type="EMBL" id="AMQN01022179">
    <property type="status" value="NOT_ANNOTATED_CDS"/>
    <property type="molecule type" value="Genomic_DNA"/>
</dbReference>
<feature type="domain" description="Transposable element P transposase-like RNase H" evidence="1">
    <location>
        <begin position="188"/>
        <end position="231"/>
    </location>
</feature>
<dbReference type="InterPro" id="IPR048365">
    <property type="entry name" value="TNP-like_RNaseH_N"/>
</dbReference>
<dbReference type="EMBL" id="AMQN01022178">
    <property type="status" value="NOT_ANNOTATED_CDS"/>
    <property type="molecule type" value="Genomic_DNA"/>
</dbReference>